<name>A0A1X7U0Z0_AMPQE</name>
<evidence type="ECO:0000313" key="6">
    <source>
        <dbReference type="Proteomes" id="UP000007879"/>
    </source>
</evidence>
<dbReference type="Gene3D" id="2.20.100.10">
    <property type="entry name" value="Thrombospondin type-1 (TSP1) repeat"/>
    <property type="match status" value="1"/>
</dbReference>
<dbReference type="InterPro" id="IPR007110">
    <property type="entry name" value="Ig-like_dom"/>
</dbReference>
<dbReference type="PROSITE" id="PS50835">
    <property type="entry name" value="IG_LIKE"/>
    <property type="match status" value="4"/>
</dbReference>
<feature type="signal peptide" evidence="3">
    <location>
        <begin position="1"/>
        <end position="26"/>
    </location>
</feature>
<dbReference type="Proteomes" id="UP000007879">
    <property type="component" value="Unassembled WGS sequence"/>
</dbReference>
<keyword evidence="2" id="KW-0325">Glycoprotein</keyword>
<keyword evidence="6" id="KW-1185">Reference proteome</keyword>
<gene>
    <name evidence="5" type="primary">100642153</name>
</gene>
<proteinExistence type="predicted"/>
<dbReference type="EnsemblMetazoa" id="XM_011408011.2">
    <property type="protein sequence ID" value="XP_011406313.1"/>
    <property type="gene ID" value="LOC100642153"/>
</dbReference>
<dbReference type="eggNOG" id="KOG3538">
    <property type="taxonomic scope" value="Eukaryota"/>
</dbReference>
<evidence type="ECO:0000256" key="1">
    <source>
        <dbReference type="ARBA" id="ARBA00022729"/>
    </source>
</evidence>
<reference evidence="6" key="1">
    <citation type="journal article" date="2010" name="Nature">
        <title>The Amphimedon queenslandica genome and the evolution of animal complexity.</title>
        <authorList>
            <person name="Srivastava M."/>
            <person name="Simakov O."/>
            <person name="Chapman J."/>
            <person name="Fahey B."/>
            <person name="Gauthier M.E."/>
            <person name="Mitros T."/>
            <person name="Richards G.S."/>
            <person name="Conaco C."/>
            <person name="Dacre M."/>
            <person name="Hellsten U."/>
            <person name="Larroux C."/>
            <person name="Putnam N.H."/>
            <person name="Stanke M."/>
            <person name="Adamska M."/>
            <person name="Darling A."/>
            <person name="Degnan S.M."/>
            <person name="Oakley T.H."/>
            <person name="Plachetzki D.C."/>
            <person name="Zhai Y."/>
            <person name="Adamski M."/>
            <person name="Calcino A."/>
            <person name="Cummins S.F."/>
            <person name="Goodstein D.M."/>
            <person name="Harris C."/>
            <person name="Jackson D.J."/>
            <person name="Leys S.P."/>
            <person name="Shu S."/>
            <person name="Woodcroft B.J."/>
            <person name="Vervoort M."/>
            <person name="Kosik K.S."/>
            <person name="Manning G."/>
            <person name="Degnan B.M."/>
            <person name="Rokhsar D.S."/>
        </authorList>
    </citation>
    <scope>NUCLEOTIDE SEQUENCE [LARGE SCALE GENOMIC DNA]</scope>
</reference>
<sequence>MASFTTGAKVLLLFAIVAVLVKLAQSQSCTLPMFKFGGGGLITGIKEPGQDVGRPDRFLCLQNLQERNVGTLTMDCISDGPAIRMWFINGVKNPNINSYTYTFNIDDPVNVSCVLMNECGNSTYPVIISNSRPIIRHSVIQGSNNVTGARVVCLNLTDTNRPSTQFFCPVVNIDESLGFERKWFKDMFEVTDSSTLEFLTIAMIGSYTCVANNSCGAGTARIKVNAYPIIRKGNGTISASVADIGADLCTTAPRAMLICHILNNIEGTRIWQRNGMTLPETGEVLTITPPTNNDDVYTCTVMNECTRQNSVLPDTASSTVFRRLTASITGSIDGVTGNGCNRPSARDVSRADLCPSFRERVTISCTTTEPYIIYFGPAFIQVADNEDYVIPSYRDNDSGFYTCIAMSACNNASDRITTAPLGNEPTIPPEPPSEPCVMPPCNIAVGADICIAPGLTVNINCVANGTVSNYTWEKDGVFFSNNQNLTNVGPGTYTCTARNPVGSDSQTSKVEEFNTVELGATRDSVNRCSQLRYPPPARTDFCAFVGDRVTLRCTPSQPDVPTEINPDGEPGEKIFNSIQLQDSGNYLCNATTDCSTNTSMINIRVYDPATIDRGKTLPAPQENELVQGAGRTSEEVCGRDNNKISLHCCYSGFDQPTTMWLFIAEGSTQAVPINTSDPNIMISDDGMNSVLMINPFGEDYAGTYRCNTTNIAGTDAGDVNVVYKPPEEKEWLVSTWSRCFPDCHRGVRNRTVVCVTVSNRMVMDGCTPPPPPSEEQCTERGPCTEWVPGNWSVCTKTCGIGYQVRRVTCKATYDNTIELNDSECLTARPPVFRYCNIQDCPCVEPAYCSHYVGTEMCWRTEVQRDCCCTCGPAP</sequence>
<dbReference type="Pfam" id="PF13895">
    <property type="entry name" value="Ig_2"/>
    <property type="match status" value="1"/>
</dbReference>
<dbReference type="AlphaFoldDB" id="A0A1X7U0Z0"/>
<dbReference type="PANTHER" id="PTHR44427:SF5">
    <property type="entry name" value="V-SET AND IMMUNOGLOBULIN DOMAIN-CONTAINING PROTEIN 10-LIKE"/>
    <property type="match status" value="1"/>
</dbReference>
<dbReference type="PANTHER" id="PTHR44427">
    <property type="entry name" value="CARCINOEMBRYONIC ANTIGEN-RELATED CELL ADHESION MOLECULE 19"/>
    <property type="match status" value="1"/>
</dbReference>
<dbReference type="Gene3D" id="2.60.40.10">
    <property type="entry name" value="Immunoglobulins"/>
    <property type="match status" value="2"/>
</dbReference>
<evidence type="ECO:0000313" key="5">
    <source>
        <dbReference type="EnsemblMetazoa" id="Aqu2.1.21266_001"/>
    </source>
</evidence>
<dbReference type="InterPro" id="IPR036383">
    <property type="entry name" value="TSP1_rpt_sf"/>
</dbReference>
<dbReference type="PROSITE" id="PS50092">
    <property type="entry name" value="TSP1"/>
    <property type="match status" value="2"/>
</dbReference>
<evidence type="ECO:0000256" key="3">
    <source>
        <dbReference type="SAM" id="SignalP"/>
    </source>
</evidence>
<feature type="domain" description="Ig-like" evidence="4">
    <location>
        <begin position="228"/>
        <end position="319"/>
    </location>
</feature>
<dbReference type="OrthoDB" id="412680at2759"/>
<dbReference type="SUPFAM" id="SSF82895">
    <property type="entry name" value="TSP-1 type 1 repeat"/>
    <property type="match status" value="2"/>
</dbReference>
<evidence type="ECO:0000259" key="4">
    <source>
        <dbReference type="PROSITE" id="PS50835"/>
    </source>
</evidence>
<feature type="domain" description="Ig-like" evidence="4">
    <location>
        <begin position="439"/>
        <end position="511"/>
    </location>
</feature>
<dbReference type="InterPro" id="IPR036179">
    <property type="entry name" value="Ig-like_dom_sf"/>
</dbReference>
<organism evidence="5">
    <name type="scientific">Amphimedon queenslandica</name>
    <name type="common">Sponge</name>
    <dbReference type="NCBI Taxonomy" id="400682"/>
    <lineage>
        <taxon>Eukaryota</taxon>
        <taxon>Metazoa</taxon>
        <taxon>Porifera</taxon>
        <taxon>Demospongiae</taxon>
        <taxon>Heteroscleromorpha</taxon>
        <taxon>Haplosclerida</taxon>
        <taxon>Niphatidae</taxon>
        <taxon>Amphimedon</taxon>
    </lineage>
</organism>
<dbReference type="SMART" id="SM00209">
    <property type="entry name" value="TSP1"/>
    <property type="match status" value="2"/>
</dbReference>
<dbReference type="InterPro" id="IPR000884">
    <property type="entry name" value="TSP1_rpt"/>
</dbReference>
<dbReference type="SMART" id="SM00409">
    <property type="entry name" value="IG"/>
    <property type="match status" value="4"/>
</dbReference>
<feature type="chain" id="PRO_5010864813" description="Ig-like domain-containing protein" evidence="3">
    <location>
        <begin position="27"/>
        <end position="874"/>
    </location>
</feature>
<feature type="domain" description="Ig-like" evidence="4">
    <location>
        <begin position="620"/>
        <end position="722"/>
    </location>
</feature>
<accession>A0A1X7U0Z0</accession>
<reference evidence="5" key="2">
    <citation type="submission" date="2017-05" db="UniProtKB">
        <authorList>
            <consortium name="EnsemblMetazoa"/>
        </authorList>
    </citation>
    <scope>IDENTIFICATION</scope>
</reference>
<keyword evidence="1 3" id="KW-0732">Signal</keyword>
<dbReference type="InParanoid" id="A0A1X7U0Z0"/>
<dbReference type="EnsemblMetazoa" id="Aqu2.1.21266_001">
    <property type="protein sequence ID" value="Aqu2.1.21266_001"/>
    <property type="gene ID" value="Aqu2.1.21266"/>
</dbReference>
<protein>
    <recommendedName>
        <fullName evidence="4">Ig-like domain-containing protein</fullName>
    </recommendedName>
</protein>
<dbReference type="SUPFAM" id="SSF48726">
    <property type="entry name" value="Immunoglobulin"/>
    <property type="match status" value="5"/>
</dbReference>
<dbReference type="KEGG" id="aqu:100642153"/>
<dbReference type="Pfam" id="PF19030">
    <property type="entry name" value="TSP1_ADAMTS"/>
    <property type="match status" value="2"/>
</dbReference>
<dbReference type="eggNOG" id="KOG4475">
    <property type="taxonomic scope" value="Eukaryota"/>
</dbReference>
<dbReference type="InterPro" id="IPR003599">
    <property type="entry name" value="Ig_sub"/>
</dbReference>
<dbReference type="InterPro" id="IPR013783">
    <property type="entry name" value="Ig-like_fold"/>
</dbReference>
<feature type="domain" description="Ig-like" evidence="4">
    <location>
        <begin position="133"/>
        <end position="225"/>
    </location>
</feature>
<evidence type="ECO:0000256" key="2">
    <source>
        <dbReference type="ARBA" id="ARBA00023180"/>
    </source>
</evidence>
<dbReference type="InterPro" id="IPR050831">
    <property type="entry name" value="CEA_cell_adhesion"/>
</dbReference>